<keyword evidence="2" id="KW-1185">Reference proteome</keyword>
<dbReference type="Proteomes" id="UP001374584">
    <property type="component" value="Unassembled WGS sequence"/>
</dbReference>
<gene>
    <name evidence="1" type="ORF">VNO80_04315</name>
</gene>
<organism evidence="1 2">
    <name type="scientific">Phaseolus coccineus</name>
    <name type="common">Scarlet runner bean</name>
    <name type="synonym">Phaseolus multiflorus</name>
    <dbReference type="NCBI Taxonomy" id="3886"/>
    <lineage>
        <taxon>Eukaryota</taxon>
        <taxon>Viridiplantae</taxon>
        <taxon>Streptophyta</taxon>
        <taxon>Embryophyta</taxon>
        <taxon>Tracheophyta</taxon>
        <taxon>Spermatophyta</taxon>
        <taxon>Magnoliopsida</taxon>
        <taxon>eudicotyledons</taxon>
        <taxon>Gunneridae</taxon>
        <taxon>Pentapetalae</taxon>
        <taxon>rosids</taxon>
        <taxon>fabids</taxon>
        <taxon>Fabales</taxon>
        <taxon>Fabaceae</taxon>
        <taxon>Papilionoideae</taxon>
        <taxon>50 kb inversion clade</taxon>
        <taxon>NPAAA clade</taxon>
        <taxon>indigoferoid/millettioid clade</taxon>
        <taxon>Phaseoleae</taxon>
        <taxon>Phaseolus</taxon>
    </lineage>
</organism>
<comment type="caution">
    <text evidence="1">The sequence shown here is derived from an EMBL/GenBank/DDBJ whole genome shotgun (WGS) entry which is preliminary data.</text>
</comment>
<evidence type="ECO:0000313" key="2">
    <source>
        <dbReference type="Proteomes" id="UP001374584"/>
    </source>
</evidence>
<dbReference type="EMBL" id="JAYMYR010000002">
    <property type="protein sequence ID" value="KAK7378867.1"/>
    <property type="molecule type" value="Genomic_DNA"/>
</dbReference>
<evidence type="ECO:0000313" key="1">
    <source>
        <dbReference type="EMBL" id="KAK7378867.1"/>
    </source>
</evidence>
<sequence length="79" mass="8994">MVSVLTLRGMFILVEMSDSGSKTLGRIISDDVVEGKGNFLWRLNCVWVPRLSLLPKFQSHLDGRDRICSASLSDRRERE</sequence>
<name>A0AAN9NTY4_PHACN</name>
<dbReference type="AlphaFoldDB" id="A0AAN9NTY4"/>
<protein>
    <submittedName>
        <fullName evidence="1">Uncharacterized protein</fullName>
    </submittedName>
</protein>
<accession>A0AAN9NTY4</accession>
<reference evidence="1 2" key="1">
    <citation type="submission" date="2024-01" db="EMBL/GenBank/DDBJ databases">
        <title>The genomes of 5 underutilized Papilionoideae crops provide insights into root nodulation and disease resistanc.</title>
        <authorList>
            <person name="Jiang F."/>
        </authorList>
    </citation>
    <scope>NUCLEOTIDE SEQUENCE [LARGE SCALE GENOMIC DNA]</scope>
    <source>
        <strain evidence="1">JINMINGXINNONG_FW02</strain>
        <tissue evidence="1">Leaves</tissue>
    </source>
</reference>
<proteinExistence type="predicted"/>